<evidence type="ECO:0000256" key="1">
    <source>
        <dbReference type="ARBA" id="ARBA00004651"/>
    </source>
</evidence>
<gene>
    <name evidence="10" type="primary">ynaI_1</name>
    <name evidence="10" type="ORF">LAL4801_01331</name>
</gene>
<dbReference type="Gene3D" id="3.30.70.100">
    <property type="match status" value="1"/>
</dbReference>
<keyword evidence="4 7" id="KW-0812">Transmembrane</keyword>
<dbReference type="InterPro" id="IPR011014">
    <property type="entry name" value="MscS_channel_TM-2"/>
</dbReference>
<evidence type="ECO:0000313" key="11">
    <source>
        <dbReference type="Proteomes" id="UP000048926"/>
    </source>
</evidence>
<accession>A0A0M6XYG5</accession>
<evidence type="ECO:0000256" key="3">
    <source>
        <dbReference type="ARBA" id="ARBA00022475"/>
    </source>
</evidence>
<keyword evidence="3" id="KW-1003">Cell membrane</keyword>
<comment type="subcellular location">
    <subcellularLocation>
        <location evidence="1">Cell membrane</location>
        <topology evidence="1">Multi-pass membrane protein</topology>
    </subcellularLocation>
</comment>
<organism evidence="10 11">
    <name type="scientific">Roseibium aggregatum</name>
    <dbReference type="NCBI Taxonomy" id="187304"/>
    <lineage>
        <taxon>Bacteria</taxon>
        <taxon>Pseudomonadati</taxon>
        <taxon>Pseudomonadota</taxon>
        <taxon>Alphaproteobacteria</taxon>
        <taxon>Hyphomicrobiales</taxon>
        <taxon>Stappiaceae</taxon>
        <taxon>Roseibium</taxon>
    </lineage>
</organism>
<feature type="transmembrane region" description="Helical" evidence="7">
    <location>
        <begin position="329"/>
        <end position="346"/>
    </location>
</feature>
<dbReference type="Gene3D" id="1.10.287.1260">
    <property type="match status" value="1"/>
</dbReference>
<evidence type="ECO:0000259" key="8">
    <source>
        <dbReference type="Pfam" id="PF00924"/>
    </source>
</evidence>
<evidence type="ECO:0000256" key="5">
    <source>
        <dbReference type="ARBA" id="ARBA00022989"/>
    </source>
</evidence>
<dbReference type="AlphaFoldDB" id="A0A0M6XYG5"/>
<dbReference type="Proteomes" id="UP000048926">
    <property type="component" value="Unassembled WGS sequence"/>
</dbReference>
<keyword evidence="5 7" id="KW-1133">Transmembrane helix</keyword>
<proteinExistence type="inferred from homology"/>
<dbReference type="EMBL" id="CXST01000001">
    <property type="protein sequence ID" value="CTQ42894.1"/>
    <property type="molecule type" value="Genomic_DNA"/>
</dbReference>
<protein>
    <submittedName>
        <fullName evidence="10">MscS family inner membrane protein YnaI</fullName>
    </submittedName>
</protein>
<feature type="transmembrane region" description="Helical" evidence="7">
    <location>
        <begin position="407"/>
        <end position="424"/>
    </location>
</feature>
<dbReference type="InterPro" id="IPR011066">
    <property type="entry name" value="MscS_channel_C_sf"/>
</dbReference>
<dbReference type="SUPFAM" id="SSF50182">
    <property type="entry name" value="Sm-like ribonucleoproteins"/>
    <property type="match status" value="1"/>
</dbReference>
<dbReference type="PANTHER" id="PTHR30566:SF5">
    <property type="entry name" value="MECHANOSENSITIVE ION CHANNEL PROTEIN 1, MITOCHONDRIAL-RELATED"/>
    <property type="match status" value="1"/>
</dbReference>
<feature type="transmembrane region" description="Helical" evidence="7">
    <location>
        <begin position="430"/>
        <end position="448"/>
    </location>
</feature>
<dbReference type="Gene3D" id="2.30.30.60">
    <property type="match status" value="1"/>
</dbReference>
<dbReference type="InterPro" id="IPR006685">
    <property type="entry name" value="MscS_channel_2nd"/>
</dbReference>
<dbReference type="Pfam" id="PF00924">
    <property type="entry name" value="MS_channel_2nd"/>
    <property type="match status" value="1"/>
</dbReference>
<dbReference type="InterPro" id="IPR023408">
    <property type="entry name" value="MscS_beta-dom_sf"/>
</dbReference>
<dbReference type="OrthoDB" id="9814206at2"/>
<feature type="domain" description="Mechanosensitive ion channel MscS" evidence="8">
    <location>
        <begin position="451"/>
        <end position="516"/>
    </location>
</feature>
<keyword evidence="11" id="KW-1185">Reference proteome</keyword>
<dbReference type="InterPro" id="IPR049278">
    <property type="entry name" value="MS_channel_C"/>
</dbReference>
<evidence type="ECO:0000313" key="10">
    <source>
        <dbReference type="EMBL" id="CTQ42894.1"/>
    </source>
</evidence>
<name>A0A0M6XYG5_9HYPH</name>
<dbReference type="GO" id="GO:0005886">
    <property type="term" value="C:plasma membrane"/>
    <property type="evidence" value="ECO:0007669"/>
    <property type="project" value="UniProtKB-SubCell"/>
</dbReference>
<dbReference type="SUPFAM" id="SSF82689">
    <property type="entry name" value="Mechanosensitive channel protein MscS (YggB), C-terminal domain"/>
    <property type="match status" value="1"/>
</dbReference>
<evidence type="ECO:0000259" key="9">
    <source>
        <dbReference type="Pfam" id="PF21082"/>
    </source>
</evidence>
<dbReference type="GO" id="GO:0008381">
    <property type="term" value="F:mechanosensitive monoatomic ion channel activity"/>
    <property type="evidence" value="ECO:0007669"/>
    <property type="project" value="UniProtKB-ARBA"/>
</dbReference>
<evidence type="ECO:0000256" key="7">
    <source>
        <dbReference type="SAM" id="Phobius"/>
    </source>
</evidence>
<evidence type="ECO:0000256" key="4">
    <source>
        <dbReference type="ARBA" id="ARBA00022692"/>
    </source>
</evidence>
<dbReference type="InterPro" id="IPR010920">
    <property type="entry name" value="LSM_dom_sf"/>
</dbReference>
<feature type="domain" description="Mechanosensitive ion channel MscS C-terminal" evidence="9">
    <location>
        <begin position="529"/>
        <end position="610"/>
    </location>
</feature>
<keyword evidence="6 7" id="KW-0472">Membrane</keyword>
<evidence type="ECO:0000256" key="2">
    <source>
        <dbReference type="ARBA" id="ARBA00008017"/>
    </source>
</evidence>
<dbReference type="SUPFAM" id="SSF82861">
    <property type="entry name" value="Mechanosensitive channel protein MscS (YggB), transmembrane region"/>
    <property type="match status" value="1"/>
</dbReference>
<dbReference type="Pfam" id="PF21082">
    <property type="entry name" value="MS_channel_3rd"/>
    <property type="match status" value="1"/>
</dbReference>
<comment type="similarity">
    <text evidence="2">Belongs to the MscS (TC 1.A.23) family.</text>
</comment>
<reference evidence="11" key="1">
    <citation type="submission" date="2015-07" db="EMBL/GenBank/DDBJ databases">
        <authorList>
            <person name="Rodrigo-Torres Lidia"/>
            <person name="Arahal R.David."/>
        </authorList>
    </citation>
    <scope>NUCLEOTIDE SEQUENCE [LARGE SCALE GENOMIC DNA]</scope>
    <source>
        <strain evidence="11">CECT 4801</strain>
    </source>
</reference>
<sequence>MRYRENRPQPQYKAECLQQRLFGSALQLLFLLSLVAVLLTGAPMAGAQEPGAAPTSTEERAGSLDQNRVARAREYLRDNPISPPDTSSPRATLESFVYIMNEVNTLWMSVRDSYDDSNRLFLSDSEEEKLVLVRALLSKAAQTFDLSGIPVTSRENASVEIALQLQEILDRIPAPLFEDIPGSPAGSSRKAGNAADLPDHWTIPGTSINLLRQDEGELRGQYLFSRSSVERIPEDYAVVRVLPITADRGEDLFEYYTYTPGNLIAPLWYDVIEAGPDLLQYHFADQAYWQWLALAGLLVLYAVVFGYYVRWRRWRAVSVNEGTRIVHAILNPVVVILAASLFRYVCEDQINITGMPLVAVGTSMTAIIWSATAWMVYQLLQLFYVWFSSSAGAARDGLDVSLLRTGFRVFSLAIALIVLGYGATQIGIPIYGVIAGLGVGGLAIALAAQPTIENLIGGIILYADRMVRVGEFCQFDDLAGTVESIGIRSTRIRALDRTLITVANADLAKRKIINYSYRDQFHFRHKLKLRYETSPASLKRVLAAIHDYLLAHEKVIEDPLRVRLIGFDDYAVTVDVYAYVQAATVAAFQEIQEELLFGIREIVEANGSEIAYPSSTVYLSQDKGLQDEQTAGDTAPATGEKEIHAA</sequence>
<feature type="transmembrane region" description="Helical" evidence="7">
    <location>
        <begin position="288"/>
        <end position="309"/>
    </location>
</feature>
<dbReference type="PANTHER" id="PTHR30566">
    <property type="entry name" value="YNAI-RELATED MECHANOSENSITIVE ION CHANNEL"/>
    <property type="match status" value="1"/>
</dbReference>
<evidence type="ECO:0000256" key="6">
    <source>
        <dbReference type="ARBA" id="ARBA00023136"/>
    </source>
</evidence>
<dbReference type="STRING" id="187304.B0E33_23555"/>
<feature type="transmembrane region" description="Helical" evidence="7">
    <location>
        <begin position="366"/>
        <end position="387"/>
    </location>
</feature>